<dbReference type="Pfam" id="PF07690">
    <property type="entry name" value="MFS_1"/>
    <property type="match status" value="1"/>
</dbReference>
<evidence type="ECO:0000256" key="3">
    <source>
        <dbReference type="ARBA" id="ARBA00022448"/>
    </source>
</evidence>
<evidence type="ECO:0000256" key="2">
    <source>
        <dbReference type="ARBA" id="ARBA00008335"/>
    </source>
</evidence>
<feature type="transmembrane region" description="Helical" evidence="7">
    <location>
        <begin position="54"/>
        <end position="74"/>
    </location>
</feature>
<feature type="transmembrane region" description="Helical" evidence="7">
    <location>
        <begin position="110"/>
        <end position="134"/>
    </location>
</feature>
<keyword evidence="6 7" id="KW-0472">Membrane</keyword>
<sequence>MEIIQNHKRLYPTAIVLYLNYLVLGVAASILGQYKQEFAAQWGAATLANGAFDASGVVWVSASLGLGCLIGSFVSGPLSDKIGRRIVSAVGSICYAVFFLGMVFSTNLQAAYVFGLIGGIANAFSNGGVMPAVMEIFVGKTAVASILTKLFVAIGQFILPLLILFVASNHMPYTTLFYVFPVLCAVLTILTFVMPFPAMTAADKSSKDQPSFWQEIKAIHFTPSSIALIIMGFTTTATFQIWVNCNQEFGRWVGMENPAIIQSYYSVGIVAAVLLTAAVVDKYIKSIRLLLLYPAIALTMLIVLLFVHHPLIAIIGGFVLGYSAAGGVLQLVTAVVSDLFPHLKGTIISVVMVMSSIGTWVGVSAAGSIASMGGNNGPEYVILFNSAVTLMSVLLALFVNISSKRHA</sequence>
<dbReference type="SUPFAM" id="SSF103473">
    <property type="entry name" value="MFS general substrate transporter"/>
    <property type="match status" value="1"/>
</dbReference>
<keyword evidence="4 7" id="KW-0812">Transmembrane</keyword>
<dbReference type="InterPro" id="IPR036259">
    <property type="entry name" value="MFS_trans_sf"/>
</dbReference>
<feature type="transmembrane region" description="Helical" evidence="7">
    <location>
        <begin position="312"/>
        <end position="335"/>
    </location>
</feature>
<evidence type="ECO:0000256" key="7">
    <source>
        <dbReference type="SAM" id="Phobius"/>
    </source>
</evidence>
<feature type="transmembrane region" description="Helical" evidence="7">
    <location>
        <begin position="173"/>
        <end position="197"/>
    </location>
</feature>
<dbReference type="PANTHER" id="PTHR23514:SF3">
    <property type="entry name" value="BYPASS OF STOP CODON PROTEIN 6"/>
    <property type="match status" value="1"/>
</dbReference>
<dbReference type="AlphaFoldDB" id="A0A346AY78"/>
<dbReference type="OrthoDB" id="7066727at2"/>
<evidence type="ECO:0000256" key="6">
    <source>
        <dbReference type="ARBA" id="ARBA00023136"/>
    </source>
</evidence>
<dbReference type="GO" id="GO:0022857">
    <property type="term" value="F:transmembrane transporter activity"/>
    <property type="evidence" value="ECO:0007669"/>
    <property type="project" value="InterPro"/>
</dbReference>
<comment type="similarity">
    <text evidence="2">Belongs to the major facilitator superfamily.</text>
</comment>
<dbReference type="InterPro" id="IPR005829">
    <property type="entry name" value="Sugar_transporter_CS"/>
</dbReference>
<dbReference type="Proteomes" id="UP000254337">
    <property type="component" value="Chromosome"/>
</dbReference>
<dbReference type="InterPro" id="IPR020846">
    <property type="entry name" value="MFS_dom"/>
</dbReference>
<feature type="transmembrane region" description="Helical" evidence="7">
    <location>
        <begin position="12"/>
        <end position="34"/>
    </location>
</feature>
<evidence type="ECO:0000256" key="4">
    <source>
        <dbReference type="ARBA" id="ARBA00022692"/>
    </source>
</evidence>
<reference evidence="8 9" key="1">
    <citation type="submission" date="2018-05" db="EMBL/GenBank/DDBJ databases">
        <title>Complete genome sequence of Megasphaera sp. AJH120T, isolated from the ceca of a chicken.</title>
        <authorList>
            <person name="Maki J."/>
            <person name="Looft T."/>
        </authorList>
    </citation>
    <scope>NUCLEOTIDE SEQUENCE [LARGE SCALE GENOMIC DNA]</scope>
    <source>
        <strain evidence="8 9">AJH120</strain>
    </source>
</reference>
<evidence type="ECO:0000313" key="8">
    <source>
        <dbReference type="EMBL" id="AXL20821.1"/>
    </source>
</evidence>
<keyword evidence="3" id="KW-0813">Transport</keyword>
<dbReference type="PANTHER" id="PTHR23514">
    <property type="entry name" value="BYPASS OF STOP CODON PROTEIN 6"/>
    <property type="match status" value="1"/>
</dbReference>
<evidence type="ECO:0000313" key="9">
    <source>
        <dbReference type="Proteomes" id="UP000254337"/>
    </source>
</evidence>
<comment type="subcellular location">
    <subcellularLocation>
        <location evidence="1">Cell membrane</location>
        <topology evidence="1">Multi-pass membrane protein</topology>
    </subcellularLocation>
</comment>
<protein>
    <submittedName>
        <fullName evidence="8">MFS transporter</fullName>
    </submittedName>
</protein>
<feature type="transmembrane region" description="Helical" evidence="7">
    <location>
        <begin position="86"/>
        <end position="104"/>
    </location>
</feature>
<dbReference type="Gene3D" id="1.20.1250.20">
    <property type="entry name" value="MFS general substrate transporter like domains"/>
    <property type="match status" value="1"/>
</dbReference>
<keyword evidence="5 7" id="KW-1133">Transmembrane helix</keyword>
<gene>
    <name evidence="8" type="ORF">DKB62_04120</name>
</gene>
<organism evidence="8 9">
    <name type="scientific">Megasphaera stantonii</name>
    <dbReference type="NCBI Taxonomy" id="2144175"/>
    <lineage>
        <taxon>Bacteria</taxon>
        <taxon>Bacillati</taxon>
        <taxon>Bacillota</taxon>
        <taxon>Negativicutes</taxon>
        <taxon>Veillonellales</taxon>
        <taxon>Veillonellaceae</taxon>
        <taxon>Megasphaera</taxon>
    </lineage>
</organism>
<dbReference type="RefSeq" id="WP_107195773.1">
    <property type="nucleotide sequence ID" value="NZ_CP029462.1"/>
</dbReference>
<feature type="transmembrane region" description="Helical" evidence="7">
    <location>
        <begin position="263"/>
        <end position="280"/>
    </location>
</feature>
<feature type="transmembrane region" description="Helical" evidence="7">
    <location>
        <begin position="287"/>
        <end position="306"/>
    </location>
</feature>
<accession>A0A346AY78</accession>
<feature type="transmembrane region" description="Helical" evidence="7">
    <location>
        <begin position="347"/>
        <end position="370"/>
    </location>
</feature>
<dbReference type="InterPro" id="IPR051788">
    <property type="entry name" value="MFS_Transporter"/>
</dbReference>
<dbReference type="InterPro" id="IPR011701">
    <property type="entry name" value="MFS"/>
</dbReference>
<feature type="transmembrane region" description="Helical" evidence="7">
    <location>
        <begin position="146"/>
        <end position="167"/>
    </location>
</feature>
<evidence type="ECO:0000256" key="5">
    <source>
        <dbReference type="ARBA" id="ARBA00022989"/>
    </source>
</evidence>
<dbReference type="GO" id="GO:0005886">
    <property type="term" value="C:plasma membrane"/>
    <property type="evidence" value="ECO:0007669"/>
    <property type="project" value="UniProtKB-SubCell"/>
</dbReference>
<name>A0A346AY78_9FIRM</name>
<feature type="transmembrane region" description="Helical" evidence="7">
    <location>
        <begin position="382"/>
        <end position="401"/>
    </location>
</feature>
<keyword evidence="9" id="KW-1185">Reference proteome</keyword>
<dbReference type="KEGG" id="meg:DKB62_04120"/>
<dbReference type="PROSITE" id="PS00216">
    <property type="entry name" value="SUGAR_TRANSPORT_1"/>
    <property type="match status" value="1"/>
</dbReference>
<proteinExistence type="inferred from homology"/>
<dbReference type="PROSITE" id="PS50850">
    <property type="entry name" value="MFS"/>
    <property type="match status" value="1"/>
</dbReference>
<feature type="transmembrane region" description="Helical" evidence="7">
    <location>
        <begin position="218"/>
        <end position="243"/>
    </location>
</feature>
<dbReference type="EMBL" id="CP029462">
    <property type="protein sequence ID" value="AXL20821.1"/>
    <property type="molecule type" value="Genomic_DNA"/>
</dbReference>
<evidence type="ECO:0000256" key="1">
    <source>
        <dbReference type="ARBA" id="ARBA00004651"/>
    </source>
</evidence>